<dbReference type="EMBL" id="CP035708">
    <property type="protein sequence ID" value="QEN00691.1"/>
    <property type="molecule type" value="Genomic_DNA"/>
</dbReference>
<dbReference type="Proteomes" id="UP001549111">
    <property type="component" value="Unassembled WGS sequence"/>
</dbReference>
<evidence type="ECO:0000313" key="3">
    <source>
        <dbReference type="Proteomes" id="UP000323522"/>
    </source>
</evidence>
<proteinExistence type="predicted"/>
<evidence type="ECO:0000313" key="2">
    <source>
        <dbReference type="EMBL" id="QEN00691.1"/>
    </source>
</evidence>
<dbReference type="Proteomes" id="UP000323522">
    <property type="component" value="Chromosome"/>
</dbReference>
<reference evidence="1 4" key="2">
    <citation type="submission" date="2024-06" db="EMBL/GenBank/DDBJ databases">
        <title>Genomic Encyclopedia of Type Strains, Phase IV (KMG-IV): sequencing the most valuable type-strain genomes for metagenomic binning, comparative biology and taxonomic classification.</title>
        <authorList>
            <person name="Goeker M."/>
        </authorList>
    </citation>
    <scope>NUCLEOTIDE SEQUENCE [LARGE SCALE GENOMIC DNA]</scope>
    <source>
        <strain evidence="1 4">D-501</strain>
    </source>
</reference>
<organism evidence="2 3">
    <name type="scientific">Sphaerotilus sulfidivorans</name>
    <dbReference type="NCBI Taxonomy" id="639200"/>
    <lineage>
        <taxon>Bacteria</taxon>
        <taxon>Pseudomonadati</taxon>
        <taxon>Pseudomonadota</taxon>
        <taxon>Betaproteobacteria</taxon>
        <taxon>Burkholderiales</taxon>
        <taxon>Sphaerotilaceae</taxon>
        <taxon>Sphaerotilus</taxon>
    </lineage>
</organism>
<evidence type="ECO:0000313" key="1">
    <source>
        <dbReference type="EMBL" id="MET3603230.1"/>
    </source>
</evidence>
<gene>
    <name evidence="1" type="ORF">ABIC99_001014</name>
    <name evidence="2" type="ORF">EWH46_07795</name>
</gene>
<evidence type="ECO:0000313" key="4">
    <source>
        <dbReference type="Proteomes" id="UP001549111"/>
    </source>
</evidence>
<dbReference type="SUPFAM" id="SSF52540">
    <property type="entry name" value="P-loop containing nucleoside triphosphate hydrolases"/>
    <property type="match status" value="1"/>
</dbReference>
<sequence length="455" mass="50559">MAQLSDVKTLYRALDFERELNLDDPADAALYVANLHCDGGISPVDELRANIELSDRPGTWLFTGHRGVGKSTELRRMAHDLRQTGDYYVVVADMEKRLNLGEAVKLESLLVSLAAALADQADRDLGSTAGQHTYARRLWDWLTRTEINLTGLGGKLSARASEQLGGEVSFTAQLRDNPSFRAEVQRALESSRGAWFEEVKRFIASVVDDIKRLRGVQMEVVLILDSLERLRVSGPNAKECYEAIIQVFDVSGQYLKLEHVHTVYSVPPFLPFLVPRIGGYLGVDVCKLPHVKVFTTPDLTKGAQPVTPHAPGIAGMVQSVQRRFPRIEEIIPLPMLERLALASSGSVRDYFRLIKSVCAKATVIRPALPLPDDSLPATAERTLRDEMPLAEDDLKHLAQVRVRHGVALDSMDNLHKVARLFDGGLILSYRNGIGDWCEVQYLLHDQVAPYLPQPA</sequence>
<dbReference type="RefSeq" id="WP_149503414.1">
    <property type="nucleotide sequence ID" value="NZ_CP035708.1"/>
</dbReference>
<dbReference type="OrthoDB" id="9795573at2"/>
<accession>A0A5C1PZR6</accession>
<protein>
    <recommendedName>
        <fullName evidence="5">ATP-binding protein</fullName>
    </recommendedName>
</protein>
<dbReference type="KEGG" id="snn:EWH46_07795"/>
<dbReference type="AlphaFoldDB" id="A0A5C1PZR6"/>
<dbReference type="EMBL" id="JBEPLS010000003">
    <property type="protein sequence ID" value="MET3603230.1"/>
    <property type="molecule type" value="Genomic_DNA"/>
</dbReference>
<dbReference type="InterPro" id="IPR027417">
    <property type="entry name" value="P-loop_NTPase"/>
</dbReference>
<name>A0A5C1PZR6_9BURK</name>
<reference evidence="2 3" key="1">
    <citation type="submission" date="2019-02" db="EMBL/GenBank/DDBJ databases">
        <title>Complete Genome Sequence and Methylome Analysis of Sphaerotilus natans subsp. sulfidivorans D-507.</title>
        <authorList>
            <person name="Fomenkov A."/>
            <person name="Gridneva E."/>
            <person name="Smolyakov D."/>
            <person name="Dubinina G."/>
            <person name="Vincze T."/>
            <person name="Grabovich M."/>
            <person name="Roberts R.J."/>
        </authorList>
    </citation>
    <scope>NUCLEOTIDE SEQUENCE [LARGE SCALE GENOMIC DNA]</scope>
    <source>
        <strain evidence="2 3">D-507</strain>
    </source>
</reference>
<evidence type="ECO:0008006" key="5">
    <source>
        <dbReference type="Google" id="ProtNLM"/>
    </source>
</evidence>
<keyword evidence="4" id="KW-1185">Reference proteome</keyword>